<dbReference type="Gene3D" id="1.20.58.100">
    <property type="entry name" value="Fumarate reductase/succinate dehydrogenase flavoprotein-like, C-terminal domain"/>
    <property type="match status" value="1"/>
</dbReference>
<feature type="domain" description="Fumarate reductase/succinate dehydrogenase flavoprotein-like C-terminal" evidence="1">
    <location>
        <begin position="49"/>
        <end position="76"/>
    </location>
</feature>
<name>A0ABQ0QGY1_9PROT</name>
<dbReference type="InterPro" id="IPR015939">
    <property type="entry name" value="Fum_Rdtase/Succ_DH_flav-like_C"/>
</dbReference>
<evidence type="ECO:0000259" key="1">
    <source>
        <dbReference type="Pfam" id="PF02910"/>
    </source>
</evidence>
<dbReference type="SUPFAM" id="SSF46977">
    <property type="entry name" value="Succinate dehydrogenase/fumarate reductase flavoprotein C-terminal domain"/>
    <property type="match status" value="1"/>
</dbReference>
<dbReference type="InterPro" id="IPR037099">
    <property type="entry name" value="Fum_R/Succ_DH_flav-like_C_sf"/>
</dbReference>
<dbReference type="Pfam" id="PF02910">
    <property type="entry name" value="Succ_DH_flav_C"/>
    <property type="match status" value="1"/>
</dbReference>
<keyword evidence="3" id="KW-1185">Reference proteome</keyword>
<organism evidence="2 3">
    <name type="scientific">Neokomagataea tanensis NBRC 106556</name>
    <dbReference type="NCBI Taxonomy" id="1223519"/>
    <lineage>
        <taxon>Bacteria</taxon>
        <taxon>Pseudomonadati</taxon>
        <taxon>Pseudomonadota</taxon>
        <taxon>Alphaproteobacteria</taxon>
        <taxon>Acetobacterales</taxon>
        <taxon>Acetobacteraceae</taxon>
        <taxon>Neokomagataea</taxon>
    </lineage>
</organism>
<evidence type="ECO:0000313" key="2">
    <source>
        <dbReference type="EMBL" id="GBR44404.1"/>
    </source>
</evidence>
<proteinExistence type="predicted"/>
<protein>
    <submittedName>
        <fullName evidence="2">Succinate dehydrogenase flavoprotein subunit</fullName>
    </submittedName>
</protein>
<accession>A0ABQ0QGY1</accession>
<gene>
    <name evidence="2" type="ORF">AA106556_0413</name>
</gene>
<dbReference type="EMBL" id="BAQB01000004">
    <property type="protein sequence ID" value="GBR44404.1"/>
    <property type="molecule type" value="Genomic_DNA"/>
</dbReference>
<dbReference type="Proteomes" id="UP001062443">
    <property type="component" value="Unassembled WGS sequence"/>
</dbReference>
<evidence type="ECO:0000313" key="3">
    <source>
        <dbReference type="Proteomes" id="UP001062443"/>
    </source>
</evidence>
<reference evidence="2" key="1">
    <citation type="submission" date="2013-04" db="EMBL/GenBank/DDBJ databases">
        <title>The genome sequencing project of 58 acetic acid bacteria.</title>
        <authorList>
            <person name="Okamoto-Kainuma A."/>
            <person name="Ishikawa M."/>
            <person name="Umino S."/>
            <person name="Koizumi Y."/>
            <person name="Shiwa Y."/>
            <person name="Yoshikawa H."/>
            <person name="Matsutani M."/>
            <person name="Matsushita K."/>
        </authorList>
    </citation>
    <scope>NUCLEOTIDE SEQUENCE</scope>
    <source>
        <strain evidence="2">NBRC 106556</strain>
    </source>
</reference>
<sequence length="96" mass="10650">MVEPYQGPTPPDLSEHLVRYAGILRDEAGLKALLQQITPYAQKNDAALVTAFLAAGALLRQESRGAHYRTDYPEQKTPERRVMTYSDLKSFGVGLS</sequence>
<comment type="caution">
    <text evidence="2">The sequence shown here is derived from an EMBL/GenBank/DDBJ whole genome shotgun (WGS) entry which is preliminary data.</text>
</comment>